<keyword evidence="2" id="KW-1185">Reference proteome</keyword>
<protein>
    <submittedName>
        <fullName evidence="1">Uncharacterized protein</fullName>
    </submittedName>
</protein>
<organism evidence="1 2">
    <name type="scientific">Molorchus minor</name>
    <dbReference type="NCBI Taxonomy" id="1323400"/>
    <lineage>
        <taxon>Eukaryota</taxon>
        <taxon>Metazoa</taxon>
        <taxon>Ecdysozoa</taxon>
        <taxon>Arthropoda</taxon>
        <taxon>Hexapoda</taxon>
        <taxon>Insecta</taxon>
        <taxon>Pterygota</taxon>
        <taxon>Neoptera</taxon>
        <taxon>Endopterygota</taxon>
        <taxon>Coleoptera</taxon>
        <taxon>Polyphaga</taxon>
        <taxon>Cucujiformia</taxon>
        <taxon>Chrysomeloidea</taxon>
        <taxon>Cerambycidae</taxon>
        <taxon>Lamiinae</taxon>
        <taxon>Monochamini</taxon>
        <taxon>Molorchus</taxon>
    </lineage>
</organism>
<dbReference type="Proteomes" id="UP001162164">
    <property type="component" value="Unassembled WGS sequence"/>
</dbReference>
<comment type="caution">
    <text evidence="1">The sequence shown here is derived from an EMBL/GenBank/DDBJ whole genome shotgun (WGS) entry which is preliminary data.</text>
</comment>
<dbReference type="EMBL" id="JAPWTJ010002237">
    <property type="protein sequence ID" value="KAJ8967139.1"/>
    <property type="molecule type" value="Genomic_DNA"/>
</dbReference>
<reference evidence="1" key="1">
    <citation type="journal article" date="2023" name="Insect Mol. Biol.">
        <title>Genome sequencing provides insights into the evolution of gene families encoding plant cell wall-degrading enzymes in longhorned beetles.</title>
        <authorList>
            <person name="Shin N.R."/>
            <person name="Okamura Y."/>
            <person name="Kirsch R."/>
            <person name="Pauchet Y."/>
        </authorList>
    </citation>
    <scope>NUCLEOTIDE SEQUENCE</scope>
    <source>
        <strain evidence="1">MMC_N1</strain>
    </source>
</reference>
<evidence type="ECO:0000313" key="1">
    <source>
        <dbReference type="EMBL" id="KAJ8967139.1"/>
    </source>
</evidence>
<sequence length="61" mass="6547">MNGGIPLPGIYTGSTGTPLTNGGIHNQSGYNSQTAFVIDFDADNFKITNSKIPDRCNHCKF</sequence>
<accession>A0ABQ9IVN8</accession>
<gene>
    <name evidence="1" type="ORF">NQ317_001591</name>
</gene>
<name>A0ABQ9IVN8_9CUCU</name>
<evidence type="ECO:0000313" key="2">
    <source>
        <dbReference type="Proteomes" id="UP001162164"/>
    </source>
</evidence>
<proteinExistence type="predicted"/>